<dbReference type="EMBL" id="BGPR01184496">
    <property type="protein sequence ID" value="GBM72872.1"/>
    <property type="molecule type" value="Genomic_DNA"/>
</dbReference>
<name>A0A4Y2I609_ARAVE</name>
<sequence>MWEFDETLGLSGPQSSSLMEYHRWAWLKGLNRPEFGIQRSIHGESLLCLMRVTGCVVSRHAWNLEEKKERDREKSYYYEL</sequence>
<organism evidence="3 5">
    <name type="scientific">Araneus ventricosus</name>
    <name type="common">Orbweaver spider</name>
    <name type="synonym">Epeira ventricosa</name>
    <dbReference type="NCBI Taxonomy" id="182803"/>
    <lineage>
        <taxon>Eukaryota</taxon>
        <taxon>Metazoa</taxon>
        <taxon>Ecdysozoa</taxon>
        <taxon>Arthropoda</taxon>
        <taxon>Chelicerata</taxon>
        <taxon>Arachnida</taxon>
        <taxon>Araneae</taxon>
        <taxon>Araneomorphae</taxon>
        <taxon>Entelegynae</taxon>
        <taxon>Araneoidea</taxon>
        <taxon>Araneidae</taxon>
        <taxon>Araneus</taxon>
    </lineage>
</organism>
<evidence type="ECO:0000313" key="5">
    <source>
        <dbReference type="Proteomes" id="UP000499080"/>
    </source>
</evidence>
<proteinExistence type="predicted"/>
<dbReference type="EMBL" id="BGPR01184508">
    <property type="protein sequence ID" value="GBM72917.1"/>
    <property type="molecule type" value="Genomic_DNA"/>
</dbReference>
<evidence type="ECO:0000313" key="4">
    <source>
        <dbReference type="EMBL" id="GBM72917.1"/>
    </source>
</evidence>
<comment type="caution">
    <text evidence="3">The sequence shown here is derived from an EMBL/GenBank/DDBJ whole genome shotgun (WGS) entry which is preliminary data.</text>
</comment>
<dbReference type="EMBL" id="BGPR01184475">
    <property type="protein sequence ID" value="GBM72817.1"/>
    <property type="molecule type" value="Genomic_DNA"/>
</dbReference>
<keyword evidence="5" id="KW-1185">Reference proteome</keyword>
<protein>
    <submittedName>
        <fullName evidence="3">Uncharacterized protein</fullName>
    </submittedName>
</protein>
<evidence type="ECO:0000313" key="1">
    <source>
        <dbReference type="EMBL" id="GBM72817.1"/>
    </source>
</evidence>
<evidence type="ECO:0000313" key="2">
    <source>
        <dbReference type="EMBL" id="GBM72826.1"/>
    </source>
</evidence>
<reference evidence="3 5" key="1">
    <citation type="journal article" date="2019" name="Sci. Rep.">
        <title>Orb-weaving spider Araneus ventricosus genome elucidates the spidroin gene catalogue.</title>
        <authorList>
            <person name="Kono N."/>
            <person name="Nakamura H."/>
            <person name="Ohtoshi R."/>
            <person name="Moran D.A.P."/>
            <person name="Shinohara A."/>
            <person name="Yoshida Y."/>
            <person name="Fujiwara M."/>
            <person name="Mori M."/>
            <person name="Tomita M."/>
            <person name="Arakawa K."/>
        </authorList>
    </citation>
    <scope>NUCLEOTIDE SEQUENCE [LARGE SCALE GENOMIC DNA]</scope>
</reference>
<dbReference type="EMBL" id="BGPR01184477">
    <property type="protein sequence ID" value="GBM72826.1"/>
    <property type="molecule type" value="Genomic_DNA"/>
</dbReference>
<dbReference type="AlphaFoldDB" id="A0A4Y2I609"/>
<dbReference type="Proteomes" id="UP000499080">
    <property type="component" value="Unassembled WGS sequence"/>
</dbReference>
<evidence type="ECO:0000313" key="3">
    <source>
        <dbReference type="EMBL" id="GBM72872.1"/>
    </source>
</evidence>
<gene>
    <name evidence="1" type="ORF">AVEN_11977_1</name>
    <name evidence="3" type="ORF">AVEN_133574_1</name>
    <name evidence="4" type="ORF">AVEN_206539_1</name>
    <name evidence="2" type="ORF">AVEN_25721_1</name>
</gene>
<accession>A0A4Y2I609</accession>